<feature type="compositionally biased region" description="Basic and acidic residues" evidence="2">
    <location>
        <begin position="51"/>
        <end position="60"/>
    </location>
</feature>
<evidence type="ECO:0000313" key="3">
    <source>
        <dbReference type="EMBL" id="PTI49402.1"/>
    </source>
</evidence>
<evidence type="ECO:0000256" key="1">
    <source>
        <dbReference type="SAM" id="Coils"/>
    </source>
</evidence>
<dbReference type="AlphaFoldDB" id="A0A2T4PXF5"/>
<feature type="compositionally biased region" description="Basic and acidic residues" evidence="2">
    <location>
        <begin position="68"/>
        <end position="77"/>
    </location>
</feature>
<gene>
    <name evidence="3" type="ORF">BU085_12160</name>
</gene>
<feature type="region of interest" description="Disordered" evidence="2">
    <location>
        <begin position="22"/>
        <end position="139"/>
    </location>
</feature>
<feature type="coiled-coil region" evidence="1">
    <location>
        <begin position="143"/>
        <end position="170"/>
    </location>
</feature>
<dbReference type="RefSeq" id="WP_107533084.1">
    <property type="nucleotide sequence ID" value="NZ_JAIBNN010000001.1"/>
</dbReference>
<comment type="caution">
    <text evidence="3">The sequence shown here is derived from an EMBL/GenBank/DDBJ whole genome shotgun (WGS) entry which is preliminary data.</text>
</comment>
<organism evidence="3 4">
    <name type="scientific">Staphylococcus warneri</name>
    <dbReference type="NCBI Taxonomy" id="1292"/>
    <lineage>
        <taxon>Bacteria</taxon>
        <taxon>Bacillati</taxon>
        <taxon>Bacillota</taxon>
        <taxon>Bacilli</taxon>
        <taxon>Bacillales</taxon>
        <taxon>Staphylococcaceae</taxon>
        <taxon>Staphylococcus</taxon>
    </lineage>
</organism>
<evidence type="ECO:0000313" key="4">
    <source>
        <dbReference type="Proteomes" id="UP000240717"/>
    </source>
</evidence>
<feature type="compositionally biased region" description="Polar residues" evidence="2">
    <location>
        <begin position="31"/>
        <end position="44"/>
    </location>
</feature>
<dbReference type="EMBL" id="PZEV01000074">
    <property type="protein sequence ID" value="PTI49402.1"/>
    <property type="molecule type" value="Genomic_DNA"/>
</dbReference>
<proteinExistence type="predicted"/>
<name>A0A2T4PXF5_STAWA</name>
<sequence length="231" mass="27032">MSIGVIIFVISVIATIISTIRDNSHKERQNQKPPQSPKDNQQPKTGGFFEEIEKTFREINDEINGETTTDKKKKYEDTLPPINQNLEKTEQTTEEMHRRPTDYDDSIPKPDPTPYHNEKDIREPVKQTSSRDENSENLRKSLEKKLQQDLKNVRSEIDREKEKQLALIEKKAQDIINDKYLSERTKQLRLKQLLNSQNIERNMSKSAFQFDNDEVVNGIIWSEILAKPKQL</sequence>
<accession>A0A2T4PXF5</accession>
<dbReference type="STRING" id="1194526.A284_05855"/>
<feature type="compositionally biased region" description="Basic and acidic residues" evidence="2">
    <location>
        <begin position="87"/>
        <end position="108"/>
    </location>
</feature>
<reference evidence="3 4" key="1">
    <citation type="journal article" date="2016" name="Front. Microbiol.">
        <title>Comprehensive Phylogenetic Analysis of Bovine Non-aureus Staphylococci Species Based on Whole-Genome Sequencing.</title>
        <authorList>
            <person name="Naushad S."/>
            <person name="Barkema H.W."/>
            <person name="Luby C."/>
            <person name="Condas L.A."/>
            <person name="Nobrega D.B."/>
            <person name="Carson D.A."/>
            <person name="De Buck J."/>
        </authorList>
    </citation>
    <scope>NUCLEOTIDE SEQUENCE [LARGE SCALE GENOMIC DNA]</scope>
    <source>
        <strain evidence="3 4">SNUC 2993</strain>
    </source>
</reference>
<evidence type="ECO:0000256" key="2">
    <source>
        <dbReference type="SAM" id="MobiDB-lite"/>
    </source>
</evidence>
<dbReference type="Proteomes" id="UP000240717">
    <property type="component" value="Unassembled WGS sequence"/>
</dbReference>
<feature type="compositionally biased region" description="Basic and acidic residues" evidence="2">
    <location>
        <begin position="116"/>
        <end position="139"/>
    </location>
</feature>
<keyword evidence="1" id="KW-0175">Coiled coil</keyword>
<protein>
    <submittedName>
        <fullName evidence="3">Iron transporter</fullName>
    </submittedName>
</protein>